<dbReference type="AlphaFoldDB" id="A0AAD7D051"/>
<feature type="compositionally biased region" description="Low complexity" evidence="1">
    <location>
        <begin position="147"/>
        <end position="179"/>
    </location>
</feature>
<sequence>MAPSTPRPSHRHSDSSPALVFTRPPEDHQKPANRIMTSVRRTLSTAKRRDPAVTANTSIYSTPAERNPYNFRYETPAAARPTVEQIAMGLHLSRTPHLRGPPKYPAPASHPQPARPSVPLPPPPARSSLKHPKSALVPPSALVHGGSTSSTTDVTSTAPSTPHSSDRSSLSLRARMSRFLPHRNPGPAPGFVSTVSSPRTSSSEVDLPRKKAVRFSSIVQEED</sequence>
<name>A0AAD7D051_MYCRO</name>
<accession>A0AAD7D051</accession>
<evidence type="ECO:0000313" key="3">
    <source>
        <dbReference type="Proteomes" id="UP001221757"/>
    </source>
</evidence>
<dbReference type="Proteomes" id="UP001221757">
    <property type="component" value="Unassembled WGS sequence"/>
</dbReference>
<feature type="region of interest" description="Disordered" evidence="1">
    <location>
        <begin position="1"/>
        <end position="207"/>
    </location>
</feature>
<gene>
    <name evidence="2" type="ORF">B0H17DRAFT_1208667</name>
</gene>
<comment type="caution">
    <text evidence="2">The sequence shown here is derived from an EMBL/GenBank/DDBJ whole genome shotgun (WGS) entry which is preliminary data.</text>
</comment>
<feature type="compositionally biased region" description="Pro residues" evidence="1">
    <location>
        <begin position="102"/>
        <end position="125"/>
    </location>
</feature>
<feature type="compositionally biased region" description="Low complexity" evidence="1">
    <location>
        <begin position="192"/>
        <end position="203"/>
    </location>
</feature>
<evidence type="ECO:0000256" key="1">
    <source>
        <dbReference type="SAM" id="MobiDB-lite"/>
    </source>
</evidence>
<evidence type="ECO:0000313" key="2">
    <source>
        <dbReference type="EMBL" id="KAJ7672632.1"/>
    </source>
</evidence>
<proteinExistence type="predicted"/>
<keyword evidence="3" id="KW-1185">Reference proteome</keyword>
<protein>
    <submittedName>
        <fullName evidence="2">Uncharacterized protein</fullName>
    </submittedName>
</protein>
<organism evidence="2 3">
    <name type="scientific">Mycena rosella</name>
    <name type="common">Pink bonnet</name>
    <name type="synonym">Agaricus rosellus</name>
    <dbReference type="NCBI Taxonomy" id="1033263"/>
    <lineage>
        <taxon>Eukaryota</taxon>
        <taxon>Fungi</taxon>
        <taxon>Dikarya</taxon>
        <taxon>Basidiomycota</taxon>
        <taxon>Agaricomycotina</taxon>
        <taxon>Agaricomycetes</taxon>
        <taxon>Agaricomycetidae</taxon>
        <taxon>Agaricales</taxon>
        <taxon>Marasmiineae</taxon>
        <taxon>Mycenaceae</taxon>
        <taxon>Mycena</taxon>
    </lineage>
</organism>
<reference evidence="2" key="1">
    <citation type="submission" date="2023-03" db="EMBL/GenBank/DDBJ databases">
        <title>Massive genome expansion in bonnet fungi (Mycena s.s.) driven by repeated elements and novel gene families across ecological guilds.</title>
        <authorList>
            <consortium name="Lawrence Berkeley National Laboratory"/>
            <person name="Harder C.B."/>
            <person name="Miyauchi S."/>
            <person name="Viragh M."/>
            <person name="Kuo A."/>
            <person name="Thoen E."/>
            <person name="Andreopoulos B."/>
            <person name="Lu D."/>
            <person name="Skrede I."/>
            <person name="Drula E."/>
            <person name="Henrissat B."/>
            <person name="Morin E."/>
            <person name="Kohler A."/>
            <person name="Barry K."/>
            <person name="LaButti K."/>
            <person name="Morin E."/>
            <person name="Salamov A."/>
            <person name="Lipzen A."/>
            <person name="Mereny Z."/>
            <person name="Hegedus B."/>
            <person name="Baldrian P."/>
            <person name="Stursova M."/>
            <person name="Weitz H."/>
            <person name="Taylor A."/>
            <person name="Grigoriev I.V."/>
            <person name="Nagy L.G."/>
            <person name="Martin F."/>
            <person name="Kauserud H."/>
        </authorList>
    </citation>
    <scope>NUCLEOTIDE SEQUENCE</scope>
    <source>
        <strain evidence="2">CBHHK067</strain>
    </source>
</reference>
<dbReference type="EMBL" id="JARKIE010000167">
    <property type="protein sequence ID" value="KAJ7672632.1"/>
    <property type="molecule type" value="Genomic_DNA"/>
</dbReference>
<feature type="compositionally biased region" description="Polar residues" evidence="1">
    <location>
        <begin position="35"/>
        <end position="45"/>
    </location>
</feature>